<keyword evidence="2" id="KW-1185">Reference proteome</keyword>
<dbReference type="GO" id="GO:1904158">
    <property type="term" value="P:axonemal central apparatus assembly"/>
    <property type="evidence" value="ECO:0007669"/>
    <property type="project" value="TreeGrafter"/>
</dbReference>
<sequence length="111" mass="12378">MGCIAVVYRKTYCPSQDSWQACVSFVVGRGPQEEELIQALALAVQEPQRKLFTLLTWDDTLAKIHELGNPKAKKPDDAPMFYQVTEPAKLLLDAGEGIPCDPMAKILKFQL</sequence>
<reference evidence="1" key="4">
    <citation type="submission" date="2025-09" db="UniProtKB">
        <authorList>
            <consortium name="Ensembl"/>
        </authorList>
    </citation>
    <scope>IDENTIFICATION</scope>
</reference>
<dbReference type="PANTHER" id="PTHR21963:SF1">
    <property type="entry name" value="SPERM-ASSOCIATED ANTIGEN 17"/>
    <property type="match status" value="1"/>
</dbReference>
<dbReference type="GeneTree" id="ENSGT00390000013693"/>
<dbReference type="GO" id="GO:1990716">
    <property type="term" value="C:axonemal central apparatus"/>
    <property type="evidence" value="ECO:0007669"/>
    <property type="project" value="TreeGrafter"/>
</dbReference>
<reference evidence="2" key="2">
    <citation type="submission" date="2023-03" db="EMBL/GenBank/DDBJ databases">
        <authorList>
            <consortium name="Wellcome Sanger Institute Data Sharing"/>
        </authorList>
    </citation>
    <scope>NUCLEOTIDE SEQUENCE [LARGE SCALE GENOMIC DNA]</scope>
</reference>
<organism evidence="1 2">
    <name type="scientific">Astatotilapia calliptera</name>
    <name type="common">Eastern happy</name>
    <name type="synonym">Chromis callipterus</name>
    <dbReference type="NCBI Taxonomy" id="8154"/>
    <lineage>
        <taxon>Eukaryota</taxon>
        <taxon>Metazoa</taxon>
        <taxon>Chordata</taxon>
        <taxon>Craniata</taxon>
        <taxon>Vertebrata</taxon>
        <taxon>Euteleostomi</taxon>
        <taxon>Actinopterygii</taxon>
        <taxon>Neopterygii</taxon>
        <taxon>Teleostei</taxon>
        <taxon>Neoteleostei</taxon>
        <taxon>Acanthomorphata</taxon>
        <taxon>Ovalentaria</taxon>
        <taxon>Cichlomorphae</taxon>
        <taxon>Cichliformes</taxon>
        <taxon>Cichlidae</taxon>
        <taxon>African cichlids</taxon>
        <taxon>Pseudocrenilabrinae</taxon>
        <taxon>Haplochromini</taxon>
        <taxon>Astatotilapia</taxon>
    </lineage>
</organism>
<dbReference type="GO" id="GO:0003351">
    <property type="term" value="P:epithelial cilium movement involved in extracellular fluid movement"/>
    <property type="evidence" value="ECO:0007669"/>
    <property type="project" value="TreeGrafter"/>
</dbReference>
<protein>
    <submittedName>
        <fullName evidence="1">Uncharacterized protein</fullName>
    </submittedName>
</protein>
<dbReference type="AlphaFoldDB" id="A0AAX7UC59"/>
<accession>A0AAX7UC59</accession>
<reference evidence="1" key="3">
    <citation type="submission" date="2025-08" db="UniProtKB">
        <authorList>
            <consortium name="Ensembl"/>
        </authorList>
    </citation>
    <scope>IDENTIFICATION</scope>
</reference>
<dbReference type="GO" id="GO:0005576">
    <property type="term" value="C:extracellular region"/>
    <property type="evidence" value="ECO:0007669"/>
    <property type="project" value="GOC"/>
</dbReference>
<evidence type="ECO:0000313" key="2">
    <source>
        <dbReference type="Proteomes" id="UP000265100"/>
    </source>
</evidence>
<name>A0AAX7UC59_ASTCA</name>
<dbReference type="InterPro" id="IPR026173">
    <property type="entry name" value="SPAG17"/>
</dbReference>
<evidence type="ECO:0000313" key="1">
    <source>
        <dbReference type="Ensembl" id="ENSACLP00000067413.1"/>
    </source>
</evidence>
<dbReference type="PANTHER" id="PTHR21963">
    <property type="entry name" value="PF6"/>
    <property type="match status" value="1"/>
</dbReference>
<dbReference type="Proteomes" id="UP000265100">
    <property type="component" value="Chromosome 3"/>
</dbReference>
<dbReference type="Ensembl" id="ENSACLT00000070843.1">
    <property type="protein sequence ID" value="ENSACLP00000067413.1"/>
    <property type="gene ID" value="ENSACLG00000022234.2"/>
</dbReference>
<proteinExistence type="predicted"/>
<reference evidence="1 2" key="1">
    <citation type="submission" date="2018-05" db="EMBL/GenBank/DDBJ databases">
        <authorList>
            <person name="Datahose"/>
        </authorList>
    </citation>
    <scope>NUCLEOTIDE SEQUENCE</scope>
</reference>